<evidence type="ECO:0000313" key="3">
    <source>
        <dbReference type="Proteomes" id="UP000029499"/>
    </source>
</evidence>
<dbReference type="RefSeq" id="WP_043188428.1">
    <property type="nucleotide sequence ID" value="NZ_CP009533.1"/>
</dbReference>
<protein>
    <submittedName>
        <fullName evidence="2">Uncharacterized protein</fullName>
    </submittedName>
</protein>
<keyword evidence="1" id="KW-0812">Transmembrane</keyword>
<keyword evidence="3" id="KW-1185">Reference proteome</keyword>
<keyword evidence="1" id="KW-0472">Membrane</keyword>
<evidence type="ECO:0000313" key="2">
    <source>
        <dbReference type="EMBL" id="AIS17298.1"/>
    </source>
</evidence>
<evidence type="ECO:0000256" key="1">
    <source>
        <dbReference type="SAM" id="Phobius"/>
    </source>
</evidence>
<dbReference type="OrthoDB" id="6158985at2"/>
<organism evidence="2 3">
    <name type="scientific">Pseudomonas rhizosphaerae</name>
    <dbReference type="NCBI Taxonomy" id="216142"/>
    <lineage>
        <taxon>Bacteria</taxon>
        <taxon>Pseudomonadati</taxon>
        <taxon>Pseudomonadota</taxon>
        <taxon>Gammaproteobacteria</taxon>
        <taxon>Pseudomonadales</taxon>
        <taxon>Pseudomonadaceae</taxon>
        <taxon>Pseudomonas</taxon>
    </lineage>
</organism>
<dbReference type="Proteomes" id="UP000029499">
    <property type="component" value="Chromosome"/>
</dbReference>
<dbReference type="STRING" id="216142.LT40_07730"/>
<keyword evidence="1" id="KW-1133">Transmembrane helix</keyword>
<sequence length="345" mass="37225">MPIRVDLLGLEPGVPGQACLTVKKWQGVHERLEFSIQRNQDRFYLQEHKQWSSNPFWFKVPHFSEGASGESLETLVGPDVVDPLLEGGANSNFQIELREQGPGFSDRGVIRPGIGLLASSAGGQTRGIYGGTDLVIPTVPGEPLDISAVPGLDASNAPEVELQHEPIHSEPLERAAGPVPPKKSQLLPIILGLLVLILAAAGAWFFFHKKADTPVPLVPAAAVEPGTPTAGAACTLESMNTQPELAFVQACIKQSPASAELLKIIETAKASKHCGVAQRLYANRSQAGDLMIATAYAHEYDPKYHQPSECFAEPDKATAAYWYETILGLDPNNADAKQRFEELKP</sequence>
<proteinExistence type="predicted"/>
<gene>
    <name evidence="2" type="ORF">LT40_07730</name>
</gene>
<reference evidence="2 3" key="1">
    <citation type="journal article" date="2015" name="J. Biotechnol.">
        <title>Complete genome sequence of Pseudomonas rhizosphaerae IH5T (=DSM 16299T), a phosphate-solubilizing rhizobacterium for bacterial biofertilizer.</title>
        <authorList>
            <person name="Kwak Y."/>
            <person name="Jung B.K."/>
            <person name="Shin J.H."/>
        </authorList>
    </citation>
    <scope>NUCLEOTIDE SEQUENCE [LARGE SCALE GENOMIC DNA]</scope>
    <source>
        <strain evidence="2">DSM 16299</strain>
    </source>
</reference>
<dbReference type="EMBL" id="CP009533">
    <property type="protein sequence ID" value="AIS17298.1"/>
    <property type="molecule type" value="Genomic_DNA"/>
</dbReference>
<dbReference type="eggNOG" id="ENOG5032JMB">
    <property type="taxonomic scope" value="Bacteria"/>
</dbReference>
<name>A0A089YLM4_9PSED</name>
<dbReference type="HOGENOM" id="CLU_070571_0_0_6"/>
<accession>A0A089YLM4</accession>
<dbReference type="KEGG" id="prh:LT40_07730"/>
<feature type="transmembrane region" description="Helical" evidence="1">
    <location>
        <begin position="186"/>
        <end position="207"/>
    </location>
</feature>
<dbReference type="AlphaFoldDB" id="A0A089YLM4"/>